<dbReference type="EC" id="2.7.13.3" evidence="3"/>
<dbReference type="GO" id="GO:0005524">
    <property type="term" value="F:ATP binding"/>
    <property type="evidence" value="ECO:0007669"/>
    <property type="project" value="UniProtKB-KW"/>
</dbReference>
<dbReference type="InterPro" id="IPR036641">
    <property type="entry name" value="HPT_dom_sf"/>
</dbReference>
<dbReference type="Gene3D" id="3.40.50.2300">
    <property type="match status" value="1"/>
</dbReference>
<evidence type="ECO:0000256" key="11">
    <source>
        <dbReference type="ARBA" id="ARBA00023136"/>
    </source>
</evidence>
<dbReference type="SUPFAM" id="SSF55874">
    <property type="entry name" value="ATPase domain of HSP90 chaperone/DNA topoisomerase II/histidine kinase"/>
    <property type="match status" value="1"/>
</dbReference>
<keyword evidence="8" id="KW-0067">ATP-binding</keyword>
<dbReference type="PROSITE" id="PS50110">
    <property type="entry name" value="RESPONSE_REGULATORY"/>
    <property type="match status" value="1"/>
</dbReference>
<dbReference type="SMART" id="SM00387">
    <property type="entry name" value="HATPase_c"/>
    <property type="match status" value="1"/>
</dbReference>
<evidence type="ECO:0000256" key="7">
    <source>
        <dbReference type="ARBA" id="ARBA00022741"/>
    </source>
</evidence>
<evidence type="ECO:0000256" key="4">
    <source>
        <dbReference type="ARBA" id="ARBA00022475"/>
    </source>
</evidence>
<dbReference type="OrthoDB" id="9811889at2"/>
<keyword evidence="17" id="KW-1185">Reference proteome</keyword>
<dbReference type="GO" id="GO:0000155">
    <property type="term" value="F:phosphorelay sensor kinase activity"/>
    <property type="evidence" value="ECO:0007669"/>
    <property type="project" value="InterPro"/>
</dbReference>
<evidence type="ECO:0000256" key="2">
    <source>
        <dbReference type="ARBA" id="ARBA00004651"/>
    </source>
</evidence>
<dbReference type="PRINTS" id="PR00344">
    <property type="entry name" value="BCTRLSENSOR"/>
</dbReference>
<dbReference type="FunFam" id="3.30.565.10:FF:000010">
    <property type="entry name" value="Sensor histidine kinase RcsC"/>
    <property type="match status" value="1"/>
</dbReference>
<dbReference type="InterPro" id="IPR036890">
    <property type="entry name" value="HATPase_C_sf"/>
</dbReference>
<evidence type="ECO:0000259" key="15">
    <source>
        <dbReference type="PROSITE" id="PS50110"/>
    </source>
</evidence>
<feature type="domain" description="Histidine kinase" evidence="14">
    <location>
        <begin position="249"/>
        <end position="470"/>
    </location>
</feature>
<dbReference type="SUPFAM" id="SSF52172">
    <property type="entry name" value="CheY-like"/>
    <property type="match status" value="1"/>
</dbReference>
<dbReference type="PANTHER" id="PTHR45339">
    <property type="entry name" value="HYBRID SIGNAL TRANSDUCTION HISTIDINE KINASE J"/>
    <property type="match status" value="1"/>
</dbReference>
<evidence type="ECO:0000256" key="9">
    <source>
        <dbReference type="ARBA" id="ARBA00022989"/>
    </source>
</evidence>
<dbReference type="Gene3D" id="3.30.565.10">
    <property type="entry name" value="Histidine kinase-like ATPase, C-terminal domain"/>
    <property type="match status" value="1"/>
</dbReference>
<proteinExistence type="predicted"/>
<gene>
    <name evidence="16" type="ORF">CRP01_19500</name>
</gene>
<dbReference type="CDD" id="cd17546">
    <property type="entry name" value="REC_hyHK_CKI1_RcsC-like"/>
    <property type="match status" value="1"/>
</dbReference>
<reference evidence="16 17" key="1">
    <citation type="submission" date="2017-10" db="EMBL/GenBank/DDBJ databases">
        <title>The draft genome sequence of Lewinella nigricans NBRC 102662.</title>
        <authorList>
            <person name="Wang K."/>
        </authorList>
    </citation>
    <scope>NUCLEOTIDE SEQUENCE [LARGE SCALE GENOMIC DNA]</scope>
    <source>
        <strain evidence="16 17">NBRC 102662</strain>
    </source>
</reference>
<dbReference type="CDD" id="cd00082">
    <property type="entry name" value="HisKA"/>
    <property type="match status" value="1"/>
</dbReference>
<feature type="transmembrane region" description="Helical" evidence="13">
    <location>
        <begin position="20"/>
        <end position="38"/>
    </location>
</feature>
<dbReference type="Gene3D" id="1.10.287.130">
    <property type="match status" value="1"/>
</dbReference>
<dbReference type="SMART" id="SM00388">
    <property type="entry name" value="HisKA"/>
    <property type="match status" value="1"/>
</dbReference>
<keyword evidence="9 13" id="KW-1133">Transmembrane helix</keyword>
<feature type="domain" description="Response regulatory" evidence="15">
    <location>
        <begin position="494"/>
        <end position="610"/>
    </location>
</feature>
<accession>A0A2D0NA97</accession>
<keyword evidence="5 12" id="KW-0597">Phosphoprotein</keyword>
<comment type="catalytic activity">
    <reaction evidence="1">
        <text>ATP + protein L-histidine = ADP + protein N-phospho-L-histidine.</text>
        <dbReference type="EC" id="2.7.13.3"/>
    </reaction>
</comment>
<sequence>MRTALETLLKSQDHRLERRIVLGLLLALALTLVIHIFSSTSIRHLLASDEKVMFNFELDNHLEDLDHELISMESNLRSYIISNASGLLGDLGSNMAEAREKLERIATMSADLPEVPGGVDRLRGLVEKKISFSEAVLDSFSRSGEDAAIRLINTREGLRLRDSIIRITSELRQLERQNITQTIAINRSEAQEVSQIDYLSTLLATGIVLLALFYFLRSIEYRKATQLKLEEARLEAEHSARVKEQFLANMSHEIRTPLHAVMSFSEMMAATPLNSRQQELAEGIQLSGENLLTTVNDILDFSKLEAGMVHLEQIPFRLSESWQYLEKIFRVKAEAKGLELHFNQFSLSSPMLLGDPSRLHQIMINLIGNALKFTEEGGVQIWGHLHQSAPDRRLLEIKVSDSGIGIEKDQQEWIFERFRQGEAAISRRFGGTGLGLAIVKQLVELQGGSISCHSQPEQGSTFTVRIPYRLAPASGKEQLPAITPPTGRLPGFRRILLAEDNVLNRRIMALLFQEWNLNYDLARNGLEAIRLAERTNYDLIFLDINLPEMDGYRVARQLREELLPPRTVIIGISASSSHGERERCLQAGMTDYLPKPFRQRDLLDLLVRYGHANVSTTAAAPDQPGTPPAAGEQSLIDLEYLRGLANGKPERMREMADIFLEQIPKEYAQLKAAGTSKDLQTVATLAHGMRSTVAYMGMAHSLGPILQKLEEEAQQPGPARDLGTELEYLWCQLQSAMEQVRQQII</sequence>
<dbReference type="SUPFAM" id="SSF47226">
    <property type="entry name" value="Histidine-containing phosphotransfer domain, HPT domain"/>
    <property type="match status" value="1"/>
</dbReference>
<dbReference type="GO" id="GO:0005886">
    <property type="term" value="C:plasma membrane"/>
    <property type="evidence" value="ECO:0007669"/>
    <property type="project" value="UniProtKB-SubCell"/>
</dbReference>
<evidence type="ECO:0000256" key="3">
    <source>
        <dbReference type="ARBA" id="ARBA00012438"/>
    </source>
</evidence>
<evidence type="ECO:0000256" key="8">
    <source>
        <dbReference type="ARBA" id="ARBA00022840"/>
    </source>
</evidence>
<evidence type="ECO:0000313" key="17">
    <source>
        <dbReference type="Proteomes" id="UP000223913"/>
    </source>
</evidence>
<organism evidence="16 17">
    <name type="scientific">Flavilitoribacter nigricans (strain ATCC 23147 / DSM 23189 / NBRC 102662 / NCIMB 1420 / SS-2)</name>
    <name type="common">Lewinella nigricans</name>
    <dbReference type="NCBI Taxonomy" id="1122177"/>
    <lineage>
        <taxon>Bacteria</taxon>
        <taxon>Pseudomonadati</taxon>
        <taxon>Bacteroidota</taxon>
        <taxon>Saprospiria</taxon>
        <taxon>Saprospirales</taxon>
        <taxon>Lewinellaceae</taxon>
        <taxon>Flavilitoribacter</taxon>
    </lineage>
</organism>
<protein>
    <recommendedName>
        <fullName evidence="3">histidine kinase</fullName>
        <ecNumber evidence="3">2.7.13.3</ecNumber>
    </recommendedName>
</protein>
<dbReference type="InterPro" id="IPR007891">
    <property type="entry name" value="CHASE3"/>
</dbReference>
<evidence type="ECO:0000256" key="10">
    <source>
        <dbReference type="ARBA" id="ARBA00023012"/>
    </source>
</evidence>
<dbReference type="Proteomes" id="UP000223913">
    <property type="component" value="Unassembled WGS sequence"/>
</dbReference>
<comment type="subcellular location">
    <subcellularLocation>
        <location evidence="2">Cell membrane</location>
        <topology evidence="2">Multi-pass membrane protein</topology>
    </subcellularLocation>
</comment>
<name>A0A2D0NA97_FLAN2</name>
<dbReference type="InterPro" id="IPR003661">
    <property type="entry name" value="HisK_dim/P_dom"/>
</dbReference>
<keyword evidence="7" id="KW-0547">Nucleotide-binding</keyword>
<dbReference type="Pfam" id="PF00072">
    <property type="entry name" value="Response_reg"/>
    <property type="match status" value="1"/>
</dbReference>
<dbReference type="SMART" id="SM00448">
    <property type="entry name" value="REC"/>
    <property type="match status" value="1"/>
</dbReference>
<evidence type="ECO:0000256" key="1">
    <source>
        <dbReference type="ARBA" id="ARBA00000085"/>
    </source>
</evidence>
<dbReference type="SUPFAM" id="SSF47384">
    <property type="entry name" value="Homodimeric domain of signal transducing histidine kinase"/>
    <property type="match status" value="1"/>
</dbReference>
<dbReference type="Pfam" id="PF00512">
    <property type="entry name" value="HisKA"/>
    <property type="match status" value="1"/>
</dbReference>
<evidence type="ECO:0000259" key="14">
    <source>
        <dbReference type="PROSITE" id="PS50109"/>
    </source>
</evidence>
<feature type="modified residue" description="4-aspartylphosphate" evidence="12">
    <location>
        <position position="543"/>
    </location>
</feature>
<dbReference type="Pfam" id="PF02518">
    <property type="entry name" value="HATPase_c"/>
    <property type="match status" value="1"/>
</dbReference>
<keyword evidence="11 13" id="KW-0472">Membrane</keyword>
<dbReference type="Pfam" id="PF05227">
    <property type="entry name" value="CHASE3"/>
    <property type="match status" value="1"/>
</dbReference>
<dbReference type="Gene3D" id="1.20.120.160">
    <property type="entry name" value="HPT domain"/>
    <property type="match status" value="1"/>
</dbReference>
<evidence type="ECO:0000256" key="13">
    <source>
        <dbReference type="SAM" id="Phobius"/>
    </source>
</evidence>
<comment type="caution">
    <text evidence="16">The sequence shown here is derived from an EMBL/GenBank/DDBJ whole genome shotgun (WGS) entry which is preliminary data.</text>
</comment>
<dbReference type="InterPro" id="IPR036097">
    <property type="entry name" value="HisK_dim/P_sf"/>
</dbReference>
<dbReference type="InterPro" id="IPR008207">
    <property type="entry name" value="Sig_transdc_His_kin_Hpt_dom"/>
</dbReference>
<dbReference type="InterPro" id="IPR004358">
    <property type="entry name" value="Sig_transdc_His_kin-like_C"/>
</dbReference>
<dbReference type="InterPro" id="IPR011006">
    <property type="entry name" value="CheY-like_superfamily"/>
</dbReference>
<dbReference type="EMBL" id="PDUD01000024">
    <property type="protein sequence ID" value="PHN04703.1"/>
    <property type="molecule type" value="Genomic_DNA"/>
</dbReference>
<evidence type="ECO:0000313" key="16">
    <source>
        <dbReference type="EMBL" id="PHN04703.1"/>
    </source>
</evidence>
<dbReference type="CDD" id="cd16922">
    <property type="entry name" value="HATPase_EvgS-ArcB-TorS-like"/>
    <property type="match status" value="1"/>
</dbReference>
<dbReference type="InterPro" id="IPR005467">
    <property type="entry name" value="His_kinase_dom"/>
</dbReference>
<dbReference type="RefSeq" id="WP_099151762.1">
    <property type="nucleotide sequence ID" value="NZ_PDUD01000024.1"/>
</dbReference>
<evidence type="ECO:0000256" key="12">
    <source>
        <dbReference type="PROSITE-ProRule" id="PRU00169"/>
    </source>
</evidence>
<dbReference type="AlphaFoldDB" id="A0A2D0NA97"/>
<keyword evidence="6 13" id="KW-0812">Transmembrane</keyword>
<keyword evidence="4" id="KW-1003">Cell membrane</keyword>
<evidence type="ECO:0000256" key="5">
    <source>
        <dbReference type="ARBA" id="ARBA00022553"/>
    </source>
</evidence>
<evidence type="ECO:0000256" key="6">
    <source>
        <dbReference type="ARBA" id="ARBA00022692"/>
    </source>
</evidence>
<dbReference type="InterPro" id="IPR003594">
    <property type="entry name" value="HATPase_dom"/>
</dbReference>
<keyword evidence="10" id="KW-0902">Two-component regulatory system</keyword>
<dbReference type="PROSITE" id="PS50109">
    <property type="entry name" value="HIS_KIN"/>
    <property type="match status" value="1"/>
</dbReference>
<dbReference type="Pfam" id="PF01627">
    <property type="entry name" value="Hpt"/>
    <property type="match status" value="1"/>
</dbReference>
<dbReference type="PANTHER" id="PTHR45339:SF1">
    <property type="entry name" value="HYBRID SIGNAL TRANSDUCTION HISTIDINE KINASE J"/>
    <property type="match status" value="1"/>
</dbReference>
<dbReference type="InterPro" id="IPR001789">
    <property type="entry name" value="Sig_transdc_resp-reg_receiver"/>
</dbReference>